<gene>
    <name evidence="2" type="ORF">EV420DRAFT_1521988</name>
</gene>
<protein>
    <recommendedName>
        <fullName evidence="4">Secreted protein</fullName>
    </recommendedName>
</protein>
<evidence type="ECO:0000313" key="2">
    <source>
        <dbReference type="EMBL" id="KAK0462973.1"/>
    </source>
</evidence>
<evidence type="ECO:0000256" key="1">
    <source>
        <dbReference type="SAM" id="SignalP"/>
    </source>
</evidence>
<reference evidence="2" key="1">
    <citation type="submission" date="2023-06" db="EMBL/GenBank/DDBJ databases">
        <authorList>
            <consortium name="Lawrence Berkeley National Laboratory"/>
            <person name="Ahrendt S."/>
            <person name="Sahu N."/>
            <person name="Indic B."/>
            <person name="Wong-Bajracharya J."/>
            <person name="Merenyi Z."/>
            <person name="Ke H.-M."/>
            <person name="Monk M."/>
            <person name="Kocsube S."/>
            <person name="Drula E."/>
            <person name="Lipzen A."/>
            <person name="Balint B."/>
            <person name="Henrissat B."/>
            <person name="Andreopoulos B."/>
            <person name="Martin F.M."/>
            <person name="Harder C.B."/>
            <person name="Rigling D."/>
            <person name="Ford K.L."/>
            <person name="Foster G.D."/>
            <person name="Pangilinan J."/>
            <person name="Papanicolaou A."/>
            <person name="Barry K."/>
            <person name="LaButti K."/>
            <person name="Viragh M."/>
            <person name="Koriabine M."/>
            <person name="Yan M."/>
            <person name="Riley R."/>
            <person name="Champramary S."/>
            <person name="Plett K.L."/>
            <person name="Tsai I.J."/>
            <person name="Slot J."/>
            <person name="Sipos G."/>
            <person name="Plett J."/>
            <person name="Nagy L.G."/>
            <person name="Grigoriev I.V."/>
        </authorList>
    </citation>
    <scope>NUCLEOTIDE SEQUENCE</scope>
    <source>
        <strain evidence="2">CCBAS 213</strain>
    </source>
</reference>
<comment type="caution">
    <text evidence="2">The sequence shown here is derived from an EMBL/GenBank/DDBJ whole genome shotgun (WGS) entry which is preliminary data.</text>
</comment>
<keyword evidence="1" id="KW-0732">Signal</keyword>
<feature type="signal peptide" evidence="1">
    <location>
        <begin position="1"/>
        <end position="34"/>
    </location>
</feature>
<dbReference type="RefSeq" id="XP_060334439.1">
    <property type="nucleotide sequence ID" value="XM_060472244.1"/>
</dbReference>
<evidence type="ECO:0000313" key="3">
    <source>
        <dbReference type="Proteomes" id="UP001175211"/>
    </source>
</evidence>
<keyword evidence="3" id="KW-1185">Reference proteome</keyword>
<accession>A0AA39TQH3</accession>
<dbReference type="AlphaFoldDB" id="A0AA39TQH3"/>
<dbReference type="Proteomes" id="UP001175211">
    <property type="component" value="Unassembled WGS sequence"/>
</dbReference>
<dbReference type="EMBL" id="JAUEPS010000008">
    <property type="protein sequence ID" value="KAK0462973.1"/>
    <property type="molecule type" value="Genomic_DNA"/>
</dbReference>
<dbReference type="GeneID" id="85355792"/>
<name>A0AA39TQH3_ARMTA</name>
<organism evidence="2 3">
    <name type="scientific">Armillaria tabescens</name>
    <name type="common">Ringless honey mushroom</name>
    <name type="synonym">Agaricus tabescens</name>
    <dbReference type="NCBI Taxonomy" id="1929756"/>
    <lineage>
        <taxon>Eukaryota</taxon>
        <taxon>Fungi</taxon>
        <taxon>Dikarya</taxon>
        <taxon>Basidiomycota</taxon>
        <taxon>Agaricomycotina</taxon>
        <taxon>Agaricomycetes</taxon>
        <taxon>Agaricomycetidae</taxon>
        <taxon>Agaricales</taxon>
        <taxon>Marasmiineae</taxon>
        <taxon>Physalacriaceae</taxon>
        <taxon>Desarmillaria</taxon>
    </lineage>
</organism>
<feature type="chain" id="PRO_5041408900" description="Secreted protein" evidence="1">
    <location>
        <begin position="35"/>
        <end position="86"/>
    </location>
</feature>
<evidence type="ECO:0008006" key="4">
    <source>
        <dbReference type="Google" id="ProtNLM"/>
    </source>
</evidence>
<proteinExistence type="predicted"/>
<sequence>MLPPVLIRRWYHSRTAIVLPVPMSVLLLITELSASPICSQSLHICGSHSTCDIILVVPYDIAFACPCISFKSVRRSWLATEDITAA</sequence>